<reference evidence="1 2" key="1">
    <citation type="journal article" date="2019" name="Nat. Ecol. Evol.">
        <title>Megaphylogeny resolves global patterns of mushroom evolution.</title>
        <authorList>
            <person name="Varga T."/>
            <person name="Krizsan K."/>
            <person name="Foldi C."/>
            <person name="Dima B."/>
            <person name="Sanchez-Garcia M."/>
            <person name="Sanchez-Ramirez S."/>
            <person name="Szollosi G.J."/>
            <person name="Szarkandi J.G."/>
            <person name="Papp V."/>
            <person name="Albert L."/>
            <person name="Andreopoulos W."/>
            <person name="Angelini C."/>
            <person name="Antonin V."/>
            <person name="Barry K.W."/>
            <person name="Bougher N.L."/>
            <person name="Buchanan P."/>
            <person name="Buyck B."/>
            <person name="Bense V."/>
            <person name="Catcheside P."/>
            <person name="Chovatia M."/>
            <person name="Cooper J."/>
            <person name="Damon W."/>
            <person name="Desjardin D."/>
            <person name="Finy P."/>
            <person name="Geml J."/>
            <person name="Haridas S."/>
            <person name="Hughes K."/>
            <person name="Justo A."/>
            <person name="Karasinski D."/>
            <person name="Kautmanova I."/>
            <person name="Kiss B."/>
            <person name="Kocsube S."/>
            <person name="Kotiranta H."/>
            <person name="LaButti K.M."/>
            <person name="Lechner B.E."/>
            <person name="Liimatainen K."/>
            <person name="Lipzen A."/>
            <person name="Lukacs Z."/>
            <person name="Mihaltcheva S."/>
            <person name="Morgado L.N."/>
            <person name="Niskanen T."/>
            <person name="Noordeloos M.E."/>
            <person name="Ohm R.A."/>
            <person name="Ortiz-Santana B."/>
            <person name="Ovrebo C."/>
            <person name="Racz N."/>
            <person name="Riley R."/>
            <person name="Savchenko A."/>
            <person name="Shiryaev A."/>
            <person name="Soop K."/>
            <person name="Spirin V."/>
            <person name="Szebenyi C."/>
            <person name="Tomsovsky M."/>
            <person name="Tulloss R.E."/>
            <person name="Uehling J."/>
            <person name="Grigoriev I.V."/>
            <person name="Vagvolgyi C."/>
            <person name="Papp T."/>
            <person name="Martin F.M."/>
            <person name="Miettinen O."/>
            <person name="Hibbett D.S."/>
            <person name="Nagy L.G."/>
        </authorList>
    </citation>
    <scope>NUCLEOTIDE SEQUENCE [LARGE SCALE GENOMIC DNA]</scope>
    <source>
        <strain evidence="1 2">NL-1719</strain>
    </source>
</reference>
<evidence type="ECO:0000313" key="2">
    <source>
        <dbReference type="Proteomes" id="UP000308600"/>
    </source>
</evidence>
<accession>A0ACD3ALI4</accession>
<dbReference type="Proteomes" id="UP000308600">
    <property type="component" value="Unassembled WGS sequence"/>
</dbReference>
<proteinExistence type="predicted"/>
<sequence length="525" mass="59405">MIGGSLNVVNLLNLPFFTSHGPSLYDATSKLKTFATADPVLLLSIIANTTIVGYVLSILFSKAELPDVGYHHWLPGSTYYAGARFFVDSRRMVQEGYYKYPSRVFKIPQWSSWLWIVSGRQLIHELHYLPDDTLSLLHSAKDVLQIPYTMTTSIHSNPYHFHILRTKLTRYLDHLVVELMDEMTMAFDDIVGHAVAEDWVAFGALDSSLNIISRTFNRILVGTSICRDPAYNKISCDFSINTLVSATIINLFPSFLHPIVGRFATSFPSTLKSALVHLEPLIEQRKSMTEQFGEEWPDKPVDVLSWLMEAATGEEKTTEALATRVLVVNAATIQTSSLTFTQALINLAMYPEYVEPLKKEAEAAIRAHGWTKAGVSQMHLSDSFIKESMRLNSLGSLAFPRKAMKDFKLSDGTFIPQGAYVTAPFSVHWDEENYKDASRFNGYRFMKEGMVKTSEKFLSFGHGKHIWPGRFVVSYLLKALMAHIVMNYDVKLAEEGSRPPDMWFGYVSSPNRTAKVMFRRRTETN</sequence>
<protein>
    <submittedName>
        <fullName evidence="1">Cytochrome P450</fullName>
    </submittedName>
</protein>
<organism evidence="1 2">
    <name type="scientific">Pluteus cervinus</name>
    <dbReference type="NCBI Taxonomy" id="181527"/>
    <lineage>
        <taxon>Eukaryota</taxon>
        <taxon>Fungi</taxon>
        <taxon>Dikarya</taxon>
        <taxon>Basidiomycota</taxon>
        <taxon>Agaricomycotina</taxon>
        <taxon>Agaricomycetes</taxon>
        <taxon>Agaricomycetidae</taxon>
        <taxon>Agaricales</taxon>
        <taxon>Pluteineae</taxon>
        <taxon>Pluteaceae</taxon>
        <taxon>Pluteus</taxon>
    </lineage>
</organism>
<dbReference type="EMBL" id="ML208394">
    <property type="protein sequence ID" value="TFK66773.1"/>
    <property type="molecule type" value="Genomic_DNA"/>
</dbReference>
<evidence type="ECO:0000313" key="1">
    <source>
        <dbReference type="EMBL" id="TFK66773.1"/>
    </source>
</evidence>
<name>A0ACD3ALI4_9AGAR</name>
<keyword evidence="2" id="KW-1185">Reference proteome</keyword>
<gene>
    <name evidence="1" type="ORF">BDN72DRAFT_843780</name>
</gene>